<reference evidence="2" key="1">
    <citation type="submission" date="2016-01" db="EMBL/GenBank/DDBJ databases">
        <title>Draft genome of Chromobacterium sp. F49.</title>
        <authorList>
            <person name="Hong K.W."/>
        </authorList>
    </citation>
    <scope>NUCLEOTIDE SEQUENCE [LARGE SCALE GENOMIC DNA]</scope>
    <source>
        <strain evidence="2">M63</strain>
    </source>
</reference>
<dbReference type="Proteomes" id="UP000076563">
    <property type="component" value="Unassembled WGS sequence"/>
</dbReference>
<name>A0A161S2R9_9BACL</name>
<gene>
    <name evidence="1" type="ORF">AV654_02640</name>
</gene>
<evidence type="ECO:0000313" key="1">
    <source>
        <dbReference type="EMBL" id="KZE78664.1"/>
    </source>
</evidence>
<dbReference type="AlphaFoldDB" id="A0A161S2R9"/>
<accession>A0A161S2R9</accession>
<dbReference type="EMBL" id="LQRA01000055">
    <property type="protein sequence ID" value="KZE78664.1"/>
    <property type="molecule type" value="Genomic_DNA"/>
</dbReference>
<sequence>MLSGDIDFLEQYKNGFCAFRDAGVFLYLRKEKIIRIIATPINMKSISAKIIYNQNLHKLFQISFALGDFFVEQDCGKSYAY</sequence>
<keyword evidence="2" id="KW-1185">Reference proteome</keyword>
<proteinExistence type="predicted"/>
<comment type="caution">
    <text evidence="1">The sequence shown here is derived from an EMBL/GenBank/DDBJ whole genome shotgun (WGS) entry which is preliminary data.</text>
</comment>
<organism evidence="1 2">
    <name type="scientific">Paenibacillus elgii</name>
    <dbReference type="NCBI Taxonomy" id="189691"/>
    <lineage>
        <taxon>Bacteria</taxon>
        <taxon>Bacillati</taxon>
        <taxon>Bacillota</taxon>
        <taxon>Bacilli</taxon>
        <taxon>Bacillales</taxon>
        <taxon>Paenibacillaceae</taxon>
        <taxon>Paenibacillus</taxon>
    </lineage>
</organism>
<evidence type="ECO:0000313" key="2">
    <source>
        <dbReference type="Proteomes" id="UP000076563"/>
    </source>
</evidence>
<protein>
    <submittedName>
        <fullName evidence="1">Uncharacterized protein</fullName>
    </submittedName>
</protein>